<keyword evidence="2" id="KW-0503">Monooxygenase</keyword>
<name>A0A1M5VFL1_9BACT</name>
<dbReference type="AlphaFoldDB" id="A0A1M5VFL1"/>
<dbReference type="Pfam" id="PF03992">
    <property type="entry name" value="ABM"/>
    <property type="match status" value="1"/>
</dbReference>
<evidence type="ECO:0000313" key="2">
    <source>
        <dbReference type="EMBL" id="SHH74037.1"/>
    </source>
</evidence>
<evidence type="ECO:0000313" key="3">
    <source>
        <dbReference type="Proteomes" id="UP000184139"/>
    </source>
</evidence>
<gene>
    <name evidence="2" type="ORF">SAMN02745124_01658</name>
</gene>
<feature type="domain" description="ABM" evidence="1">
    <location>
        <begin position="3"/>
        <end position="92"/>
    </location>
</feature>
<dbReference type="SUPFAM" id="SSF54909">
    <property type="entry name" value="Dimeric alpha+beta barrel"/>
    <property type="match status" value="1"/>
</dbReference>
<organism evidence="2 3">
    <name type="scientific">Desulfofustis glycolicus DSM 9705</name>
    <dbReference type="NCBI Taxonomy" id="1121409"/>
    <lineage>
        <taxon>Bacteria</taxon>
        <taxon>Pseudomonadati</taxon>
        <taxon>Thermodesulfobacteriota</taxon>
        <taxon>Desulfobulbia</taxon>
        <taxon>Desulfobulbales</taxon>
        <taxon>Desulfocapsaceae</taxon>
        <taxon>Desulfofustis</taxon>
    </lineage>
</organism>
<keyword evidence="2" id="KW-0560">Oxidoreductase</keyword>
<sequence length="93" mass="10813">MTVKIFIKRNVTDSKIAELTVLLKRLRSVTLMQPGYISGQTLKRVDRPGECLVISTWRSAEDWQEWLSNNKRIAIQNEIDDLLDTPTEYAVYE</sequence>
<proteinExistence type="predicted"/>
<accession>A0A1M5VFL1</accession>
<dbReference type="PROSITE" id="PS51725">
    <property type="entry name" value="ABM"/>
    <property type="match status" value="1"/>
</dbReference>
<reference evidence="2 3" key="1">
    <citation type="submission" date="2016-11" db="EMBL/GenBank/DDBJ databases">
        <authorList>
            <person name="Jaros S."/>
            <person name="Januszkiewicz K."/>
            <person name="Wedrychowicz H."/>
        </authorList>
    </citation>
    <scope>NUCLEOTIDE SEQUENCE [LARGE SCALE GENOMIC DNA]</scope>
    <source>
        <strain evidence="2 3">DSM 9705</strain>
    </source>
</reference>
<dbReference type="OrthoDB" id="5405645at2"/>
<dbReference type="Proteomes" id="UP000184139">
    <property type="component" value="Unassembled WGS sequence"/>
</dbReference>
<dbReference type="InterPro" id="IPR011008">
    <property type="entry name" value="Dimeric_a/b-barrel"/>
</dbReference>
<dbReference type="Gene3D" id="3.30.70.100">
    <property type="match status" value="1"/>
</dbReference>
<dbReference type="STRING" id="1121409.SAMN02745124_01658"/>
<keyword evidence="3" id="KW-1185">Reference proteome</keyword>
<evidence type="ECO:0000259" key="1">
    <source>
        <dbReference type="PROSITE" id="PS51725"/>
    </source>
</evidence>
<dbReference type="RefSeq" id="WP_073375077.1">
    <property type="nucleotide sequence ID" value="NZ_FQXS01000008.1"/>
</dbReference>
<dbReference type="InterPro" id="IPR007138">
    <property type="entry name" value="ABM_dom"/>
</dbReference>
<protein>
    <submittedName>
        <fullName evidence="2">Quinol monooxygenase YgiN</fullName>
    </submittedName>
</protein>
<dbReference type="EMBL" id="FQXS01000008">
    <property type="protein sequence ID" value="SHH74037.1"/>
    <property type="molecule type" value="Genomic_DNA"/>
</dbReference>
<dbReference type="GO" id="GO:0004497">
    <property type="term" value="F:monooxygenase activity"/>
    <property type="evidence" value="ECO:0007669"/>
    <property type="project" value="UniProtKB-KW"/>
</dbReference>